<sequence length="363" mass="38491">MRLIKEALSKNNDEFRKNLSDDFGEARILVVGCGGAGNNTIHRLMEIGIEGAETIAINTDKQHLEIIKADKKILIGSTLTKGLGAGGYPEIGRKAAELAKNILEDVLKGADLVFVAAGMGGGTGTGSAPVVAEVAKENGAVVIGVVTYPFKIERARLKKADEGIERLAESCDTVIVIDNNKLVDLVPNLPMNDAFKVADEIIAQAVKGITETISVPSLINIDYADVKAVMTDGGVAMIGVGEVDSDTKGDRIQTVVKETLECPLLDVDYKGAKGAIIHITGGPDLTLKEANDIGEGITESLDPDANVIWGARIDPSMEGCIRVMTIITGVKSPNILGRDRKPKRIIPKLEKRGTSSLGIDYIV</sequence>
<dbReference type="GO" id="GO:0051258">
    <property type="term" value="P:protein polymerization"/>
    <property type="evidence" value="ECO:0007669"/>
    <property type="project" value="UniProtKB-UniRule"/>
</dbReference>
<name>H1KWM1_9EURY</name>
<dbReference type="GO" id="GO:0043093">
    <property type="term" value="P:FtsZ-dependent cytokinesis"/>
    <property type="evidence" value="ECO:0007669"/>
    <property type="project" value="UniProtKB-UniRule"/>
</dbReference>
<dbReference type="RefSeq" id="WP_007043640.1">
    <property type="nucleotide sequence ID" value="NZ_AGJL01000003.1"/>
</dbReference>
<dbReference type="InterPro" id="IPR000158">
    <property type="entry name" value="Cell_div_FtsZ"/>
</dbReference>
<dbReference type="PANTHER" id="PTHR30314">
    <property type="entry name" value="CELL DIVISION PROTEIN FTSZ-RELATED"/>
    <property type="match status" value="1"/>
</dbReference>
<dbReference type="Pfam" id="PF12327">
    <property type="entry name" value="FtsZ_C"/>
    <property type="match status" value="1"/>
</dbReference>
<dbReference type="GO" id="GO:0032153">
    <property type="term" value="C:cell division site"/>
    <property type="evidence" value="ECO:0007669"/>
    <property type="project" value="UniProtKB-UniRule"/>
</dbReference>
<feature type="domain" description="Tubulin/FtsZ 2-layer sandwich" evidence="12">
    <location>
        <begin position="219"/>
        <end position="339"/>
    </location>
</feature>
<dbReference type="InterPro" id="IPR018316">
    <property type="entry name" value="Tubulin/FtsZ_2-layer-sand-dom"/>
</dbReference>
<proteinExistence type="inferred from homology"/>
<protein>
    <recommendedName>
        <fullName evidence="8 9">Cell division protein FtsZ</fullName>
    </recommendedName>
</protein>
<evidence type="ECO:0000256" key="8">
    <source>
        <dbReference type="HAMAP-Rule" id="MF_00909"/>
    </source>
</evidence>
<dbReference type="SMART" id="SM00864">
    <property type="entry name" value="Tubulin"/>
    <property type="match status" value="1"/>
</dbReference>
<dbReference type="InterPro" id="IPR045061">
    <property type="entry name" value="FtsZ/CetZ"/>
</dbReference>
<feature type="binding site" evidence="8">
    <location>
        <position position="153"/>
    </location>
    <ligand>
        <name>GTP</name>
        <dbReference type="ChEBI" id="CHEBI:37565"/>
    </ligand>
</feature>
<dbReference type="AlphaFoldDB" id="H1KWM1"/>
<dbReference type="InterPro" id="IPR036525">
    <property type="entry name" value="Tubulin/FtsZ_GTPase_sf"/>
</dbReference>
<keyword evidence="2 8" id="KW-0963">Cytoplasm</keyword>
<dbReference type="PRINTS" id="PR00423">
    <property type="entry name" value="CELLDVISFTSZ"/>
</dbReference>
<dbReference type="InterPro" id="IPR003008">
    <property type="entry name" value="Tubulin_FtsZ_GTPase"/>
</dbReference>
<evidence type="ECO:0000256" key="10">
    <source>
        <dbReference type="RuleBase" id="RU003360"/>
    </source>
</evidence>
<evidence type="ECO:0000256" key="3">
    <source>
        <dbReference type="ARBA" id="ARBA00022618"/>
    </source>
</evidence>
<reference evidence="13 14" key="1">
    <citation type="submission" date="2011-09" db="EMBL/GenBank/DDBJ databases">
        <title>The draft genome of Methanotorris formicicus Mc-S-70.</title>
        <authorList>
            <consortium name="US DOE Joint Genome Institute (JGI-PGF)"/>
            <person name="Lucas S."/>
            <person name="Han J."/>
            <person name="Lapidus A."/>
            <person name="Cheng J.-F."/>
            <person name="Goodwin L."/>
            <person name="Pitluck S."/>
            <person name="Peters L."/>
            <person name="Land M.L."/>
            <person name="Hauser L."/>
            <person name="Sieprawska-Lupa M."/>
            <person name="Takai K."/>
            <person name="Miyazaki J."/>
            <person name="Whitman W."/>
            <person name="Woyke T.J."/>
        </authorList>
    </citation>
    <scope>NUCLEOTIDE SEQUENCE [LARGE SCALE GENOMIC DNA]</scope>
    <source>
        <strain evidence="13 14">Mc-S-70</strain>
    </source>
</reference>
<dbReference type="CDD" id="cd02201">
    <property type="entry name" value="FtsZ_type1"/>
    <property type="match status" value="1"/>
</dbReference>
<dbReference type="InterPro" id="IPR020805">
    <property type="entry name" value="Cell_div_FtsZ_CS"/>
</dbReference>
<dbReference type="SUPFAM" id="SSF52490">
    <property type="entry name" value="Tubulin nucleotide-binding domain-like"/>
    <property type="match status" value="1"/>
</dbReference>
<evidence type="ECO:0000313" key="13">
    <source>
        <dbReference type="EMBL" id="EHP89136.1"/>
    </source>
</evidence>
<dbReference type="GO" id="GO:0005525">
    <property type="term" value="F:GTP binding"/>
    <property type="evidence" value="ECO:0007669"/>
    <property type="project" value="UniProtKB-UniRule"/>
</dbReference>
<dbReference type="GO" id="GO:0005737">
    <property type="term" value="C:cytoplasm"/>
    <property type="evidence" value="ECO:0007669"/>
    <property type="project" value="UniProtKB-SubCell"/>
</dbReference>
<feature type="binding site" evidence="8">
    <location>
        <begin position="122"/>
        <end position="124"/>
    </location>
    <ligand>
        <name>GTP</name>
        <dbReference type="ChEBI" id="CHEBI:37565"/>
    </ligand>
</feature>
<evidence type="ECO:0000256" key="2">
    <source>
        <dbReference type="ARBA" id="ARBA00022490"/>
    </source>
</evidence>
<evidence type="ECO:0000313" key="14">
    <source>
        <dbReference type="Proteomes" id="UP000003706"/>
    </source>
</evidence>
<evidence type="ECO:0000256" key="9">
    <source>
        <dbReference type="NCBIfam" id="TIGR00065"/>
    </source>
</evidence>
<evidence type="ECO:0000256" key="6">
    <source>
        <dbReference type="ARBA" id="ARBA00023210"/>
    </source>
</evidence>
<evidence type="ECO:0000256" key="1">
    <source>
        <dbReference type="ARBA" id="ARBA00009690"/>
    </source>
</evidence>
<evidence type="ECO:0000259" key="11">
    <source>
        <dbReference type="SMART" id="SM00864"/>
    </source>
</evidence>
<dbReference type="GO" id="GO:0003924">
    <property type="term" value="F:GTPase activity"/>
    <property type="evidence" value="ECO:0007669"/>
    <property type="project" value="UniProtKB-UniRule"/>
</dbReference>
<keyword evidence="4 8" id="KW-0547">Nucleotide-binding</keyword>
<comment type="similarity">
    <text evidence="1 8 10">Belongs to the FtsZ family.</text>
</comment>
<evidence type="ECO:0000256" key="5">
    <source>
        <dbReference type="ARBA" id="ARBA00023134"/>
    </source>
</evidence>
<evidence type="ECO:0000256" key="7">
    <source>
        <dbReference type="ARBA" id="ARBA00023306"/>
    </source>
</evidence>
<keyword evidence="7 8" id="KW-0131">Cell cycle</keyword>
<gene>
    <name evidence="8" type="primary">ftsZ</name>
    <name evidence="13" type="ORF">MetfoDRAFT_0194</name>
</gene>
<dbReference type="SUPFAM" id="SSF55307">
    <property type="entry name" value="Tubulin C-terminal domain-like"/>
    <property type="match status" value="1"/>
</dbReference>
<comment type="function">
    <text evidence="8">Essential cell division protein that forms a contractile ring structure (Z ring) at the future cell division site. The regulation of the ring assembly controls the timing and the location of cell division. One of the functions of the FtsZ ring is to recruit other cell division proteins to the septum to produce a new cell wall between the dividing cells. Binds GTP and shows GTPase activity.</text>
</comment>
<evidence type="ECO:0000256" key="4">
    <source>
        <dbReference type="ARBA" id="ARBA00022741"/>
    </source>
</evidence>
<dbReference type="Gene3D" id="3.30.1330.20">
    <property type="entry name" value="Tubulin/FtsZ, C-terminal domain"/>
    <property type="match status" value="1"/>
</dbReference>
<dbReference type="FunFam" id="3.30.1330.20:FF:000008">
    <property type="entry name" value="Cell division protein FtsZ"/>
    <property type="match status" value="1"/>
</dbReference>
<organism evidence="13 14">
    <name type="scientific">Methanotorris formicicus Mc-S-70</name>
    <dbReference type="NCBI Taxonomy" id="647171"/>
    <lineage>
        <taxon>Archaea</taxon>
        <taxon>Methanobacteriati</taxon>
        <taxon>Methanobacteriota</taxon>
        <taxon>Methanomada group</taxon>
        <taxon>Methanococci</taxon>
        <taxon>Methanococcales</taxon>
        <taxon>Methanocaldococcaceae</taxon>
        <taxon>Methanotorris</taxon>
    </lineage>
</organism>
<dbReference type="PANTHER" id="PTHR30314:SF9">
    <property type="entry name" value="CELL DIVISION PROTEIN FTSZ 2"/>
    <property type="match status" value="1"/>
</dbReference>
<keyword evidence="3 8" id="KW-0132">Cell division</keyword>
<comment type="subcellular location">
    <subcellularLocation>
        <location evidence="8">Cytoplasm</location>
    </subcellularLocation>
    <text evidence="8">Assembles at midcell at the inner surface of the cytoplasmic membrane.</text>
</comment>
<feature type="binding site" evidence="8">
    <location>
        <position position="199"/>
    </location>
    <ligand>
        <name>GTP</name>
        <dbReference type="ChEBI" id="CHEBI:37565"/>
    </ligand>
</feature>
<dbReference type="FunFam" id="3.40.50.1440:FF:000023">
    <property type="entry name" value="Cell division protein FtsZ"/>
    <property type="match status" value="1"/>
</dbReference>
<dbReference type="SMART" id="SM00865">
    <property type="entry name" value="Tubulin_C"/>
    <property type="match status" value="1"/>
</dbReference>
<feature type="binding site" evidence="8">
    <location>
        <position position="156"/>
    </location>
    <ligand>
        <name>GTP</name>
        <dbReference type="ChEBI" id="CHEBI:37565"/>
    </ligand>
</feature>
<dbReference type="Pfam" id="PF00091">
    <property type="entry name" value="Tubulin"/>
    <property type="match status" value="1"/>
</dbReference>
<accession>H1KWM1</accession>
<dbReference type="InterPro" id="IPR037103">
    <property type="entry name" value="Tubulin/FtsZ-like_C"/>
</dbReference>
<feature type="domain" description="Tubulin/FtsZ GTPase" evidence="11">
    <location>
        <begin position="27"/>
        <end position="217"/>
    </location>
</feature>
<dbReference type="Gene3D" id="3.40.50.1440">
    <property type="entry name" value="Tubulin/FtsZ, GTPase domain"/>
    <property type="match status" value="1"/>
</dbReference>
<keyword evidence="6 8" id="KW-0717">Septation</keyword>
<keyword evidence="14" id="KW-1185">Reference proteome</keyword>
<comment type="subunit">
    <text evidence="8">Homodimer. Polymerizes to form a dynamic ring structure in a strictly GTP-dependent manner. Interacts directly with several other division proteins.</text>
</comment>
<dbReference type="PATRIC" id="fig|647171.4.peg.192"/>
<dbReference type="OrthoDB" id="371908at2157"/>
<feature type="binding site" evidence="8">
    <location>
        <begin position="35"/>
        <end position="39"/>
    </location>
    <ligand>
        <name>GTP</name>
        <dbReference type="ChEBI" id="CHEBI:37565"/>
    </ligand>
</feature>
<dbReference type="PROSITE" id="PS01134">
    <property type="entry name" value="FTSZ_1"/>
    <property type="match status" value="1"/>
</dbReference>
<dbReference type="HAMAP" id="MF_00909">
    <property type="entry name" value="FtsZ"/>
    <property type="match status" value="1"/>
</dbReference>
<dbReference type="InterPro" id="IPR024757">
    <property type="entry name" value="FtsZ_C"/>
</dbReference>
<comment type="caution">
    <text evidence="13">The sequence shown here is derived from an EMBL/GenBank/DDBJ whole genome shotgun (WGS) entry which is preliminary data.</text>
</comment>
<dbReference type="Proteomes" id="UP000003706">
    <property type="component" value="Unassembled WGS sequence"/>
</dbReference>
<dbReference type="NCBIfam" id="TIGR00065">
    <property type="entry name" value="ftsZ"/>
    <property type="match status" value="1"/>
</dbReference>
<dbReference type="PROSITE" id="PS01135">
    <property type="entry name" value="FTSZ_2"/>
    <property type="match status" value="1"/>
</dbReference>
<dbReference type="InterPro" id="IPR008280">
    <property type="entry name" value="Tub_FtsZ_C"/>
</dbReference>
<keyword evidence="5 8" id="KW-0342">GTP-binding</keyword>
<dbReference type="STRING" id="647171.MetfoDRAFT_0194"/>
<dbReference type="EMBL" id="AGJL01000003">
    <property type="protein sequence ID" value="EHP89136.1"/>
    <property type="molecule type" value="Genomic_DNA"/>
</dbReference>
<evidence type="ECO:0000259" key="12">
    <source>
        <dbReference type="SMART" id="SM00865"/>
    </source>
</evidence>